<feature type="non-terminal residue" evidence="4">
    <location>
        <position position="189"/>
    </location>
</feature>
<feature type="region of interest" description="Disordered" evidence="2">
    <location>
        <begin position="1"/>
        <end position="30"/>
    </location>
</feature>
<dbReference type="InterPro" id="IPR043502">
    <property type="entry name" value="DNA/RNA_pol_sf"/>
</dbReference>
<evidence type="ECO:0000256" key="1">
    <source>
        <dbReference type="ARBA" id="ARBA00022763"/>
    </source>
</evidence>
<proteinExistence type="predicted"/>
<protein>
    <recommendedName>
        <fullName evidence="3">UmuC domain-containing protein</fullName>
    </recommendedName>
</protein>
<dbReference type="InterPro" id="IPR050356">
    <property type="entry name" value="SulA_CellDiv_inhibitor"/>
</dbReference>
<dbReference type="PANTHER" id="PTHR35369">
    <property type="entry name" value="BLR3025 PROTEIN-RELATED"/>
    <property type="match status" value="1"/>
</dbReference>
<evidence type="ECO:0000313" key="4">
    <source>
        <dbReference type="EMBL" id="MCO6419957.1"/>
    </source>
</evidence>
<keyword evidence="1" id="KW-0227">DNA damage</keyword>
<comment type="caution">
    <text evidence="4">The sequence shown here is derived from an EMBL/GenBank/DDBJ whole genome shotgun (WGS) entry which is preliminary data.</text>
</comment>
<dbReference type="InterPro" id="IPR001126">
    <property type="entry name" value="UmuC"/>
</dbReference>
<name>A0ABT1DEB6_9PROT</name>
<dbReference type="SUPFAM" id="SSF56672">
    <property type="entry name" value="DNA/RNA polymerases"/>
    <property type="match status" value="1"/>
</dbReference>
<sequence>MRRRFCRPPSLGGIPPAEAGPALLPESSAPPAGTRRIAAIHLPWARTERRRLTGAAAIWAAEGTRRVLVAVTPDAAAAGLRPGQALADAEAILPGLALHPEEPETDAEWLQRLGLWALRFTPLPALDPPDGLLLDVTGVAHLHAGEDGLQAAIAARFARAGLTAQIAIAGTAEAAAALARSGGAPPVPP</sequence>
<dbReference type="EMBL" id="JAFIRR010000259">
    <property type="protein sequence ID" value="MCO6419957.1"/>
    <property type="molecule type" value="Genomic_DNA"/>
</dbReference>
<evidence type="ECO:0000313" key="5">
    <source>
        <dbReference type="Proteomes" id="UP001523392"/>
    </source>
</evidence>
<dbReference type="PANTHER" id="PTHR35369:SF2">
    <property type="entry name" value="BLR3025 PROTEIN"/>
    <property type="match status" value="1"/>
</dbReference>
<gene>
    <name evidence="4" type="ORF">JYK14_27900</name>
</gene>
<feature type="domain" description="UmuC" evidence="3">
    <location>
        <begin position="46"/>
        <end position="175"/>
    </location>
</feature>
<dbReference type="Pfam" id="PF00817">
    <property type="entry name" value="IMS"/>
    <property type="match status" value="1"/>
</dbReference>
<feature type="compositionally biased region" description="Low complexity" evidence="2">
    <location>
        <begin position="11"/>
        <end position="30"/>
    </location>
</feature>
<organism evidence="4 5">
    <name type="scientific">Siccirubricoccus soli</name>
    <dbReference type="NCBI Taxonomy" id="2899147"/>
    <lineage>
        <taxon>Bacteria</taxon>
        <taxon>Pseudomonadati</taxon>
        <taxon>Pseudomonadota</taxon>
        <taxon>Alphaproteobacteria</taxon>
        <taxon>Acetobacterales</taxon>
        <taxon>Roseomonadaceae</taxon>
        <taxon>Siccirubricoccus</taxon>
    </lineage>
</organism>
<keyword evidence="5" id="KW-1185">Reference proteome</keyword>
<evidence type="ECO:0000259" key="3">
    <source>
        <dbReference type="Pfam" id="PF00817"/>
    </source>
</evidence>
<accession>A0ABT1DEB6</accession>
<evidence type="ECO:0000256" key="2">
    <source>
        <dbReference type="SAM" id="MobiDB-lite"/>
    </source>
</evidence>
<reference evidence="4 5" key="1">
    <citation type="submission" date="2021-12" db="EMBL/GenBank/DDBJ databases">
        <title>Siccirubricoccus leaddurans sp. nov., a high concentration Zn2+ tolerance bacterium.</title>
        <authorList>
            <person name="Cao Y."/>
        </authorList>
    </citation>
    <scope>NUCLEOTIDE SEQUENCE [LARGE SCALE GENOMIC DNA]</scope>
    <source>
        <strain evidence="4 5">KC 17139</strain>
    </source>
</reference>
<dbReference type="Proteomes" id="UP001523392">
    <property type="component" value="Unassembled WGS sequence"/>
</dbReference>